<evidence type="ECO:0000256" key="7">
    <source>
        <dbReference type="ARBA" id="ARBA00022837"/>
    </source>
</evidence>
<keyword evidence="4" id="KW-0479">Metal-binding</keyword>
<dbReference type="NCBIfam" id="TIGR04183">
    <property type="entry name" value="Por_Secre_tail"/>
    <property type="match status" value="1"/>
</dbReference>
<dbReference type="Pfam" id="PF18962">
    <property type="entry name" value="Por_Secre_tail"/>
    <property type="match status" value="1"/>
</dbReference>
<organism evidence="11 12">
    <name type="scientific">Flavivirga aquimarina</name>
    <dbReference type="NCBI Taxonomy" id="2027862"/>
    <lineage>
        <taxon>Bacteria</taxon>
        <taxon>Pseudomonadati</taxon>
        <taxon>Bacteroidota</taxon>
        <taxon>Flavobacteriia</taxon>
        <taxon>Flavobacteriales</taxon>
        <taxon>Flavobacteriaceae</taxon>
        <taxon>Flavivirga</taxon>
    </lineage>
</organism>
<keyword evidence="8" id="KW-1015">Disulfide bond</keyword>
<comment type="caution">
    <text evidence="11">The sequence shown here is derived from an EMBL/GenBank/DDBJ whole genome shotgun (WGS) entry which is preliminary data.</text>
</comment>
<dbReference type="PANTHER" id="PTHR45713:SF6">
    <property type="entry name" value="F5_8 TYPE C DOMAIN-CONTAINING PROTEIN"/>
    <property type="match status" value="1"/>
</dbReference>
<evidence type="ECO:0000256" key="9">
    <source>
        <dbReference type="SAM" id="SignalP"/>
    </source>
</evidence>
<dbReference type="RefSeq" id="WP_303277296.1">
    <property type="nucleotide sequence ID" value="NZ_JAUOEK010000082.1"/>
</dbReference>
<dbReference type="InterPro" id="IPR026444">
    <property type="entry name" value="Secre_tail"/>
</dbReference>
<gene>
    <name evidence="11" type="ORF">Q4Q35_07255</name>
</gene>
<dbReference type="Proteomes" id="UP001176883">
    <property type="component" value="Unassembled WGS sequence"/>
</dbReference>
<dbReference type="SMART" id="SM00607">
    <property type="entry name" value="FTP"/>
    <property type="match status" value="1"/>
</dbReference>
<evidence type="ECO:0000256" key="1">
    <source>
        <dbReference type="ARBA" id="ARBA00002219"/>
    </source>
</evidence>
<dbReference type="Pfam" id="PF22633">
    <property type="entry name" value="F5_F8_type_C_2"/>
    <property type="match status" value="1"/>
</dbReference>
<dbReference type="InterPro" id="IPR051941">
    <property type="entry name" value="BG_Antigen-Binding_Lectin"/>
</dbReference>
<evidence type="ECO:0000313" key="11">
    <source>
        <dbReference type="EMBL" id="MDO5969599.1"/>
    </source>
</evidence>
<evidence type="ECO:0000256" key="5">
    <source>
        <dbReference type="ARBA" id="ARBA00022729"/>
    </source>
</evidence>
<comment type="similarity">
    <text evidence="2">Belongs to the fucolectin family.</text>
</comment>
<dbReference type="SUPFAM" id="SSF49785">
    <property type="entry name" value="Galactose-binding domain-like"/>
    <property type="match status" value="1"/>
</dbReference>
<dbReference type="PANTHER" id="PTHR45713">
    <property type="entry name" value="FTP DOMAIN-CONTAINING PROTEIN"/>
    <property type="match status" value="1"/>
</dbReference>
<evidence type="ECO:0000256" key="6">
    <source>
        <dbReference type="ARBA" id="ARBA00022734"/>
    </source>
</evidence>
<protein>
    <submittedName>
        <fullName evidence="11">T9SS type A sorting domain-containing protein</fullName>
    </submittedName>
</protein>
<accession>A0ABT8W8Z2</accession>
<comment type="subunit">
    <text evidence="3">Homotrimer.</text>
</comment>
<name>A0ABT8W8Z2_9FLAO</name>
<evidence type="ECO:0000256" key="2">
    <source>
        <dbReference type="ARBA" id="ARBA00010147"/>
    </source>
</evidence>
<feature type="chain" id="PRO_5047257028" evidence="9">
    <location>
        <begin position="20"/>
        <end position="746"/>
    </location>
</feature>
<dbReference type="InterPro" id="IPR006585">
    <property type="entry name" value="FTP1"/>
</dbReference>
<dbReference type="EMBL" id="JAUOEK010000082">
    <property type="protein sequence ID" value="MDO5969599.1"/>
    <property type="molecule type" value="Genomic_DNA"/>
</dbReference>
<keyword evidence="6" id="KW-0430">Lectin</keyword>
<keyword evidence="5 9" id="KW-0732">Signal</keyword>
<keyword evidence="12" id="KW-1185">Reference proteome</keyword>
<evidence type="ECO:0000313" key="12">
    <source>
        <dbReference type="Proteomes" id="UP001176883"/>
    </source>
</evidence>
<feature type="signal peptide" evidence="9">
    <location>
        <begin position="1"/>
        <end position="19"/>
    </location>
</feature>
<evidence type="ECO:0000256" key="3">
    <source>
        <dbReference type="ARBA" id="ARBA00011233"/>
    </source>
</evidence>
<keyword evidence="7" id="KW-0106">Calcium</keyword>
<feature type="domain" description="Fucolectin tachylectin-4 pentraxin-1" evidence="10">
    <location>
        <begin position="518"/>
        <end position="658"/>
    </location>
</feature>
<evidence type="ECO:0000256" key="4">
    <source>
        <dbReference type="ARBA" id="ARBA00022723"/>
    </source>
</evidence>
<dbReference type="InterPro" id="IPR008979">
    <property type="entry name" value="Galactose-bd-like_sf"/>
</dbReference>
<evidence type="ECO:0000256" key="8">
    <source>
        <dbReference type="ARBA" id="ARBA00023157"/>
    </source>
</evidence>
<dbReference type="Gene3D" id="2.60.120.260">
    <property type="entry name" value="Galactose-binding domain-like"/>
    <property type="match status" value="1"/>
</dbReference>
<sequence>MKNVKLTAILLILSLSVIAQNPINIDPSTAVDESFFEFIPTVDYGNLLQQSGTTSFTTQYSASGSYWLDPTAADEQHVYLAKLQHDAATTENSWELRIGQGGQIYSFKSAYGEGIPPQSKEISTWVDEVWQPVAVSGSLNNRDFTSAFYFIHGAGAYNNDGIQESWYSPLMASYYNDTEKAYYVSNWGTQAHIPSLYKSETLYTTKYKEIGEGVLEVTYIIQNFGDETLSHINAPWGGVRASSLRGKFVGLPDGSIEISNGQTGTTQGTDTRDIDETGGYVIWSQDTISNTAPSMGMVFGNNIKTTELSSHGLRNVFMRLAQVGGDPNPRDYTLFTIISQINIERGETFYYRTYYINGTRDFVQTKANLLAPYSDYGFIEPVPETTPTVSVTVADSNQGLSQDISLFTSFTEDMLPIFLMKDTTTGEEYISPDLYYNVTTEALVNPYTTADSEYATYQNRFTYKPYESDIEYVRLLGYAYNKDMSADDSYLLLDNLILDNTKVVLTSNYTNQIWVQSNQNLALNGTARQSSTLHDGVAPRAIDDNTNGAYSGGSVTHTASETNAYWQVTLDDTYNIGDINIFGRTDSCCLTRLSNFTVLVYDESTRNFAKVVNSYPDPSVTVNANGATGNIIRIRSNTGASLSLAEVQVFESSSSSAKVAFTKDTEEDTVSIEESPILLFPNPTKNAFSIGTKNIKNITIYNISGKIVKSYNKPQNQYSIQDLISGFYYVKIDEVGKSTIKKLIKL</sequence>
<evidence type="ECO:0000259" key="10">
    <source>
        <dbReference type="SMART" id="SM00607"/>
    </source>
</evidence>
<reference evidence="11" key="1">
    <citation type="submission" date="2023-07" db="EMBL/GenBank/DDBJ databases">
        <title>Two novel species in the genus Flavivirga.</title>
        <authorList>
            <person name="Kwon K."/>
        </authorList>
    </citation>
    <scope>NUCLEOTIDE SEQUENCE</scope>
    <source>
        <strain evidence="11">KCTC 52353</strain>
    </source>
</reference>
<comment type="function">
    <text evidence="1">Acts as a defensive agent. Recognizes blood group fucosylated oligosaccharides including A, B, H and Lewis B-type antigens. Does not recognize Lewis A antigen and has low affinity for monovalent haptens.</text>
</comment>
<proteinExistence type="inferred from homology"/>